<dbReference type="PANTHER" id="PTHR43214:SF43">
    <property type="entry name" value="TWO-COMPONENT RESPONSE REGULATOR"/>
    <property type="match status" value="1"/>
</dbReference>
<organism evidence="6 7">
    <name type="scientific">Novosphingobium chloroacetimidivorans</name>
    <dbReference type="NCBI Taxonomy" id="1428314"/>
    <lineage>
        <taxon>Bacteria</taxon>
        <taxon>Pseudomonadati</taxon>
        <taxon>Pseudomonadota</taxon>
        <taxon>Alphaproteobacteria</taxon>
        <taxon>Sphingomonadales</taxon>
        <taxon>Sphingomonadaceae</taxon>
        <taxon>Novosphingobium</taxon>
    </lineage>
</organism>
<dbReference type="PROSITE" id="PS50110">
    <property type="entry name" value="RESPONSE_REGULATORY"/>
    <property type="match status" value="1"/>
</dbReference>
<protein>
    <submittedName>
        <fullName evidence="6">DNA-binding NarL/FixJ family response regulator</fullName>
    </submittedName>
</protein>
<dbReference type="InterPro" id="IPR058245">
    <property type="entry name" value="NreC/VraR/RcsB-like_REC"/>
</dbReference>
<dbReference type="AlphaFoldDB" id="A0A7W7KAK3"/>
<dbReference type="RefSeq" id="WP_184245787.1">
    <property type="nucleotide sequence ID" value="NZ_JACHLR010000010.1"/>
</dbReference>
<dbReference type="GO" id="GO:0000160">
    <property type="term" value="P:phosphorelay signal transduction system"/>
    <property type="evidence" value="ECO:0007669"/>
    <property type="project" value="InterPro"/>
</dbReference>
<dbReference type="Pfam" id="PF00072">
    <property type="entry name" value="Response_reg"/>
    <property type="match status" value="1"/>
</dbReference>
<dbReference type="SUPFAM" id="SSF52172">
    <property type="entry name" value="CheY-like"/>
    <property type="match status" value="1"/>
</dbReference>
<proteinExistence type="predicted"/>
<dbReference type="PROSITE" id="PS50043">
    <property type="entry name" value="HTH_LUXR_2"/>
    <property type="match status" value="1"/>
</dbReference>
<dbReference type="SMART" id="SM00421">
    <property type="entry name" value="HTH_LUXR"/>
    <property type="match status" value="1"/>
</dbReference>
<dbReference type="InterPro" id="IPR000792">
    <property type="entry name" value="Tscrpt_reg_LuxR_C"/>
</dbReference>
<dbReference type="InterPro" id="IPR001789">
    <property type="entry name" value="Sig_transdc_resp-reg_receiver"/>
</dbReference>
<gene>
    <name evidence="6" type="ORF">HNO88_002601</name>
</gene>
<evidence type="ECO:0000256" key="2">
    <source>
        <dbReference type="ARBA" id="ARBA00023125"/>
    </source>
</evidence>
<evidence type="ECO:0000256" key="3">
    <source>
        <dbReference type="PROSITE-ProRule" id="PRU00169"/>
    </source>
</evidence>
<dbReference type="InterPro" id="IPR011006">
    <property type="entry name" value="CheY-like_superfamily"/>
</dbReference>
<feature type="domain" description="HTH luxR-type" evidence="4">
    <location>
        <begin position="145"/>
        <end position="206"/>
    </location>
</feature>
<dbReference type="PROSITE" id="PS00622">
    <property type="entry name" value="HTH_LUXR_1"/>
    <property type="match status" value="1"/>
</dbReference>
<dbReference type="SUPFAM" id="SSF46894">
    <property type="entry name" value="C-terminal effector domain of the bipartite response regulators"/>
    <property type="match status" value="1"/>
</dbReference>
<feature type="domain" description="Response regulatory" evidence="5">
    <location>
        <begin position="9"/>
        <end position="125"/>
    </location>
</feature>
<keyword evidence="7" id="KW-1185">Reference proteome</keyword>
<dbReference type="GO" id="GO:0003677">
    <property type="term" value="F:DNA binding"/>
    <property type="evidence" value="ECO:0007669"/>
    <property type="project" value="UniProtKB-KW"/>
</dbReference>
<dbReference type="SMART" id="SM00448">
    <property type="entry name" value="REC"/>
    <property type="match status" value="1"/>
</dbReference>
<reference evidence="6 7" key="1">
    <citation type="submission" date="2020-08" db="EMBL/GenBank/DDBJ databases">
        <title>Functional genomics of gut bacteria from endangered species of beetles.</title>
        <authorList>
            <person name="Carlos-Shanley C."/>
        </authorList>
    </citation>
    <scope>NUCLEOTIDE SEQUENCE [LARGE SCALE GENOMIC DNA]</scope>
    <source>
        <strain evidence="6 7">S00245</strain>
    </source>
</reference>
<dbReference type="Pfam" id="PF00196">
    <property type="entry name" value="GerE"/>
    <property type="match status" value="1"/>
</dbReference>
<evidence type="ECO:0000259" key="4">
    <source>
        <dbReference type="PROSITE" id="PS50043"/>
    </source>
</evidence>
<dbReference type="PANTHER" id="PTHR43214">
    <property type="entry name" value="TWO-COMPONENT RESPONSE REGULATOR"/>
    <property type="match status" value="1"/>
</dbReference>
<evidence type="ECO:0000313" key="7">
    <source>
        <dbReference type="Proteomes" id="UP000555448"/>
    </source>
</evidence>
<comment type="caution">
    <text evidence="6">The sequence shown here is derived from an EMBL/GenBank/DDBJ whole genome shotgun (WGS) entry which is preliminary data.</text>
</comment>
<evidence type="ECO:0000256" key="1">
    <source>
        <dbReference type="ARBA" id="ARBA00022553"/>
    </source>
</evidence>
<dbReference type="InterPro" id="IPR039420">
    <property type="entry name" value="WalR-like"/>
</dbReference>
<dbReference type="PRINTS" id="PR00038">
    <property type="entry name" value="HTHLUXR"/>
</dbReference>
<dbReference type="EMBL" id="JACHLR010000010">
    <property type="protein sequence ID" value="MBB4859272.1"/>
    <property type="molecule type" value="Genomic_DNA"/>
</dbReference>
<accession>A0A7W7KAK3</accession>
<dbReference type="CDD" id="cd06170">
    <property type="entry name" value="LuxR_C_like"/>
    <property type="match status" value="1"/>
</dbReference>
<feature type="modified residue" description="4-aspartylphosphate" evidence="3">
    <location>
        <position position="60"/>
    </location>
</feature>
<name>A0A7W7KAK3_9SPHN</name>
<sequence>MVAVTPKIRVLVVDDHPLLRDGISALVNGRDDVELCGEASSGTEALDRQRELRPDVTLMDLQMPGMNGFDAVVAIRAEFPEARVIVLTNYQGDVPARALLKAGASGYLLKSGARTQLLDAIRRVHSGATYVQSEILKDFEQHPVSEHLSGREIAIMRMVSQGLTNKEIAKGIGVSTETVKLALKNVFFKLDATDRTQAAITATRRGFLDL</sequence>
<dbReference type="CDD" id="cd17535">
    <property type="entry name" value="REC_NarL-like"/>
    <property type="match status" value="1"/>
</dbReference>
<keyword evidence="1 3" id="KW-0597">Phosphoprotein</keyword>
<keyword evidence="2 6" id="KW-0238">DNA-binding</keyword>
<dbReference type="GO" id="GO:0006355">
    <property type="term" value="P:regulation of DNA-templated transcription"/>
    <property type="evidence" value="ECO:0007669"/>
    <property type="project" value="InterPro"/>
</dbReference>
<dbReference type="InterPro" id="IPR016032">
    <property type="entry name" value="Sig_transdc_resp-reg_C-effctor"/>
</dbReference>
<dbReference type="Gene3D" id="3.40.50.2300">
    <property type="match status" value="1"/>
</dbReference>
<evidence type="ECO:0000313" key="6">
    <source>
        <dbReference type="EMBL" id="MBB4859272.1"/>
    </source>
</evidence>
<evidence type="ECO:0000259" key="5">
    <source>
        <dbReference type="PROSITE" id="PS50110"/>
    </source>
</evidence>
<dbReference type="Proteomes" id="UP000555448">
    <property type="component" value="Unassembled WGS sequence"/>
</dbReference>